<name>A0AAE1T5C4_9LAMI</name>
<accession>A0AAE1T5C4</accession>
<gene>
    <name evidence="1" type="ORF">Sango_2867800</name>
</gene>
<comment type="caution">
    <text evidence="1">The sequence shown here is derived from an EMBL/GenBank/DDBJ whole genome shotgun (WGS) entry which is preliminary data.</text>
</comment>
<keyword evidence="2" id="KW-1185">Reference proteome</keyword>
<dbReference type="Proteomes" id="UP001289374">
    <property type="component" value="Unassembled WGS sequence"/>
</dbReference>
<dbReference type="EMBL" id="JACGWL010000689">
    <property type="protein sequence ID" value="KAK4382468.1"/>
    <property type="molecule type" value="Genomic_DNA"/>
</dbReference>
<reference evidence="1" key="2">
    <citation type="journal article" date="2024" name="Plant">
        <title>Genomic evolution and insights into agronomic trait innovations of Sesamum species.</title>
        <authorList>
            <person name="Miao H."/>
            <person name="Wang L."/>
            <person name="Qu L."/>
            <person name="Liu H."/>
            <person name="Sun Y."/>
            <person name="Le M."/>
            <person name="Wang Q."/>
            <person name="Wei S."/>
            <person name="Zheng Y."/>
            <person name="Lin W."/>
            <person name="Duan Y."/>
            <person name="Cao H."/>
            <person name="Xiong S."/>
            <person name="Wang X."/>
            <person name="Wei L."/>
            <person name="Li C."/>
            <person name="Ma Q."/>
            <person name="Ju M."/>
            <person name="Zhao R."/>
            <person name="Li G."/>
            <person name="Mu C."/>
            <person name="Tian Q."/>
            <person name="Mei H."/>
            <person name="Zhang T."/>
            <person name="Gao T."/>
            <person name="Zhang H."/>
        </authorList>
    </citation>
    <scope>NUCLEOTIDE SEQUENCE</scope>
    <source>
        <strain evidence="1">K16</strain>
    </source>
</reference>
<sequence>MCWEAHWTAIKTILKYLRRTKDVFLVYGGGELILEGFSDVRFQSDDDDAKSQPGFVFKLNVVIFCDNNGTIAQVKEPRSHHRSEYILRRYHLHRDMVGRGDVRMDKARVTNRSCTTSWEDGLKVNE</sequence>
<reference evidence="1" key="1">
    <citation type="submission" date="2020-06" db="EMBL/GenBank/DDBJ databases">
        <authorList>
            <person name="Li T."/>
            <person name="Hu X."/>
            <person name="Zhang T."/>
            <person name="Song X."/>
            <person name="Zhang H."/>
            <person name="Dai N."/>
            <person name="Sheng W."/>
            <person name="Hou X."/>
            <person name="Wei L."/>
        </authorList>
    </citation>
    <scope>NUCLEOTIDE SEQUENCE</scope>
    <source>
        <strain evidence="1">K16</strain>
        <tissue evidence="1">Leaf</tissue>
    </source>
</reference>
<dbReference type="AlphaFoldDB" id="A0AAE1T5C4"/>
<organism evidence="1 2">
    <name type="scientific">Sesamum angolense</name>
    <dbReference type="NCBI Taxonomy" id="2727404"/>
    <lineage>
        <taxon>Eukaryota</taxon>
        <taxon>Viridiplantae</taxon>
        <taxon>Streptophyta</taxon>
        <taxon>Embryophyta</taxon>
        <taxon>Tracheophyta</taxon>
        <taxon>Spermatophyta</taxon>
        <taxon>Magnoliopsida</taxon>
        <taxon>eudicotyledons</taxon>
        <taxon>Gunneridae</taxon>
        <taxon>Pentapetalae</taxon>
        <taxon>asterids</taxon>
        <taxon>lamiids</taxon>
        <taxon>Lamiales</taxon>
        <taxon>Pedaliaceae</taxon>
        <taxon>Sesamum</taxon>
    </lineage>
</organism>
<evidence type="ECO:0000313" key="1">
    <source>
        <dbReference type="EMBL" id="KAK4382468.1"/>
    </source>
</evidence>
<proteinExistence type="predicted"/>
<evidence type="ECO:0000313" key="2">
    <source>
        <dbReference type="Proteomes" id="UP001289374"/>
    </source>
</evidence>
<protein>
    <submittedName>
        <fullName evidence="1">Uncharacterized protein</fullName>
    </submittedName>
</protein>